<evidence type="ECO:0000313" key="3">
    <source>
        <dbReference type="EMBL" id="MCR2833615.1"/>
    </source>
</evidence>
<accession>A0ABT1XPM2</accession>
<name>A0ABT1XPM2_9SPHN</name>
<dbReference type="Proteomes" id="UP001206067">
    <property type="component" value="Unassembled WGS sequence"/>
</dbReference>
<feature type="signal peptide" evidence="1">
    <location>
        <begin position="1"/>
        <end position="28"/>
    </location>
</feature>
<gene>
    <name evidence="3" type="ORF">NSO95_06630</name>
</gene>
<keyword evidence="3" id="KW-0560">Oxidoreductase</keyword>
<evidence type="ECO:0000256" key="1">
    <source>
        <dbReference type="SAM" id="SignalP"/>
    </source>
</evidence>
<keyword evidence="4" id="KW-1185">Reference proteome</keyword>
<dbReference type="GO" id="GO:0004497">
    <property type="term" value="F:monooxygenase activity"/>
    <property type="evidence" value="ECO:0007669"/>
    <property type="project" value="UniProtKB-KW"/>
</dbReference>
<dbReference type="PROSITE" id="PS51318">
    <property type="entry name" value="TAT"/>
    <property type="match status" value="1"/>
</dbReference>
<evidence type="ECO:0000313" key="4">
    <source>
        <dbReference type="Proteomes" id="UP001206067"/>
    </source>
</evidence>
<proteinExistence type="predicted"/>
<dbReference type="InterPro" id="IPR006311">
    <property type="entry name" value="TAT_signal"/>
</dbReference>
<feature type="chain" id="PRO_5046979174" evidence="1">
    <location>
        <begin position="29"/>
        <end position="133"/>
    </location>
</feature>
<dbReference type="InterPro" id="IPR007138">
    <property type="entry name" value="ABM_dom"/>
</dbReference>
<keyword evidence="1" id="KW-0732">Signal</keyword>
<dbReference type="PROSITE" id="PS51725">
    <property type="entry name" value="ABM"/>
    <property type="match status" value="1"/>
</dbReference>
<feature type="domain" description="ABM" evidence="2">
    <location>
        <begin position="38"/>
        <end position="124"/>
    </location>
</feature>
<dbReference type="EMBL" id="JANKHH010000004">
    <property type="protein sequence ID" value="MCR2833615.1"/>
    <property type="molecule type" value="Genomic_DNA"/>
</dbReference>
<dbReference type="RefSeq" id="WP_257595396.1">
    <property type="nucleotide sequence ID" value="NZ_JANKHH010000004.1"/>
</dbReference>
<comment type="caution">
    <text evidence="3">The sequence shown here is derived from an EMBL/GenBank/DDBJ whole genome shotgun (WGS) entry which is preliminary data.</text>
</comment>
<sequence length="133" mass="13924">MITTRRTFIGASALTLLAACAPKSGAFAMEELDLDNLYGLIGEIKAAPGKGRELAEILLEASASRMPGNLAYLVSLGVEESDSVWVSEVWTSKQAHDDSLRLPAVQAAIGKARPIIGGFGTRVETRPLGGAGL</sequence>
<reference evidence="3 4" key="1">
    <citation type="submission" date="2022-08" db="EMBL/GenBank/DDBJ databases">
        <title>Polyphasic taxonomy analysis of Qipengyuania sp.RS5-5.</title>
        <authorList>
            <person name="Xamxidin M."/>
            <person name="Wu M."/>
        </authorList>
    </citation>
    <scope>NUCLEOTIDE SEQUENCE [LARGE SCALE GENOMIC DNA]</scope>
    <source>
        <strain evidence="3 4">RS5-5</strain>
    </source>
</reference>
<organism evidence="3 4">
    <name type="scientific">Parerythrobacter lacustris</name>
    <dbReference type="NCBI Taxonomy" id="2969984"/>
    <lineage>
        <taxon>Bacteria</taxon>
        <taxon>Pseudomonadati</taxon>
        <taxon>Pseudomonadota</taxon>
        <taxon>Alphaproteobacteria</taxon>
        <taxon>Sphingomonadales</taxon>
        <taxon>Erythrobacteraceae</taxon>
        <taxon>Parerythrobacter</taxon>
    </lineage>
</organism>
<dbReference type="Pfam" id="PF03992">
    <property type="entry name" value="ABM"/>
    <property type="match status" value="1"/>
</dbReference>
<evidence type="ECO:0000259" key="2">
    <source>
        <dbReference type="PROSITE" id="PS51725"/>
    </source>
</evidence>
<dbReference type="Gene3D" id="3.30.70.100">
    <property type="match status" value="1"/>
</dbReference>
<dbReference type="SUPFAM" id="SSF54909">
    <property type="entry name" value="Dimeric alpha+beta barrel"/>
    <property type="match status" value="1"/>
</dbReference>
<keyword evidence="3" id="KW-0503">Monooxygenase</keyword>
<dbReference type="PROSITE" id="PS51257">
    <property type="entry name" value="PROKAR_LIPOPROTEIN"/>
    <property type="match status" value="1"/>
</dbReference>
<protein>
    <submittedName>
        <fullName evidence="3">Antibiotic biosynthesis monooxygenase</fullName>
    </submittedName>
</protein>
<dbReference type="InterPro" id="IPR011008">
    <property type="entry name" value="Dimeric_a/b-barrel"/>
</dbReference>